<dbReference type="RefSeq" id="WP_136954138.1">
    <property type="nucleotide sequence ID" value="NZ_CP039712.1"/>
</dbReference>
<evidence type="ECO:0000256" key="1">
    <source>
        <dbReference type="ARBA" id="ARBA00008061"/>
    </source>
</evidence>
<comment type="similarity">
    <text evidence="1">Belongs to the glycosyl hydrolase 13 family.</text>
</comment>
<dbReference type="EMBL" id="CP039712">
    <property type="protein sequence ID" value="QCI87317.1"/>
    <property type="molecule type" value="Genomic_DNA"/>
</dbReference>
<gene>
    <name evidence="6" type="primary">treC</name>
    <name evidence="6" type="ORF">FA707_01235</name>
</gene>
<dbReference type="FunFam" id="3.20.20.80:FF:000064">
    <property type="entry name" value="Oligo-1,6-glucosidase"/>
    <property type="match status" value="1"/>
</dbReference>
<evidence type="ECO:0000313" key="6">
    <source>
        <dbReference type="EMBL" id="QCI87317.1"/>
    </source>
</evidence>
<keyword evidence="2 6" id="KW-0378">Hydrolase</keyword>
<dbReference type="AlphaFoldDB" id="A0A4D7CXW1"/>
<dbReference type="Gene3D" id="3.90.400.10">
    <property type="entry name" value="Oligo-1,6-glucosidase, Domain 2"/>
    <property type="match status" value="1"/>
</dbReference>
<dbReference type="PANTHER" id="PTHR10357">
    <property type="entry name" value="ALPHA-AMYLASE FAMILY MEMBER"/>
    <property type="match status" value="1"/>
</dbReference>
<name>A0A4D7CXW1_9ENTE</name>
<dbReference type="Gene3D" id="2.60.40.1180">
    <property type="entry name" value="Golgi alpha-mannosidase II"/>
    <property type="match status" value="1"/>
</dbReference>
<reference evidence="6 7" key="1">
    <citation type="submission" date="2019-04" db="EMBL/GenBank/DDBJ databases">
        <title>Vagococcus sp. nov., isolated from faeces of yaks (Bos grunniens).</title>
        <authorList>
            <person name="Ge Y."/>
        </authorList>
    </citation>
    <scope>NUCLEOTIDE SEQUENCE [LARGE SCALE GENOMIC DNA]</scope>
    <source>
        <strain evidence="6 7">MN-17</strain>
    </source>
</reference>
<proteinExistence type="inferred from homology"/>
<dbReference type="GO" id="GO:0005993">
    <property type="term" value="P:trehalose catabolic process"/>
    <property type="evidence" value="ECO:0007669"/>
    <property type="project" value="InterPro"/>
</dbReference>
<dbReference type="PANTHER" id="PTHR10357:SF217">
    <property type="entry name" value="TREHALOSE-6-PHOSPHATE HYDROLASE"/>
    <property type="match status" value="1"/>
</dbReference>
<evidence type="ECO:0000256" key="4">
    <source>
        <dbReference type="NCBIfam" id="TIGR02403"/>
    </source>
</evidence>
<dbReference type="NCBIfam" id="TIGR02403">
    <property type="entry name" value="trehalose_treC"/>
    <property type="match status" value="1"/>
</dbReference>
<dbReference type="InterPro" id="IPR017853">
    <property type="entry name" value="GH"/>
</dbReference>
<dbReference type="GO" id="GO:0005737">
    <property type="term" value="C:cytoplasm"/>
    <property type="evidence" value="ECO:0007669"/>
    <property type="project" value="UniProtKB-UniRule"/>
</dbReference>
<dbReference type="InterPro" id="IPR045857">
    <property type="entry name" value="O16G_dom_2"/>
</dbReference>
<dbReference type="SMART" id="SM00642">
    <property type="entry name" value="Aamy"/>
    <property type="match status" value="1"/>
</dbReference>
<organism evidence="6 7">
    <name type="scientific">Vagococcus zengguangii</name>
    <dbReference type="NCBI Taxonomy" id="2571750"/>
    <lineage>
        <taxon>Bacteria</taxon>
        <taxon>Bacillati</taxon>
        <taxon>Bacillota</taxon>
        <taxon>Bacilli</taxon>
        <taxon>Lactobacillales</taxon>
        <taxon>Enterococcaceae</taxon>
        <taxon>Vagococcus</taxon>
    </lineage>
</organism>
<dbReference type="KEGG" id="vao:FA707_01235"/>
<dbReference type="Pfam" id="PF00128">
    <property type="entry name" value="Alpha-amylase"/>
    <property type="match status" value="1"/>
</dbReference>
<evidence type="ECO:0000259" key="5">
    <source>
        <dbReference type="SMART" id="SM00642"/>
    </source>
</evidence>
<dbReference type="EC" id="3.2.1.93" evidence="4"/>
<dbReference type="CDD" id="cd11333">
    <property type="entry name" value="AmyAc_SI_OligoGlu_DGase"/>
    <property type="match status" value="1"/>
</dbReference>
<dbReference type="GO" id="GO:0008788">
    <property type="term" value="F:alpha,alpha-phosphotrehalase activity"/>
    <property type="evidence" value="ECO:0007669"/>
    <property type="project" value="UniProtKB-UniRule"/>
</dbReference>
<dbReference type="NCBIfam" id="NF008183">
    <property type="entry name" value="PRK10933.1"/>
    <property type="match status" value="1"/>
</dbReference>
<dbReference type="InterPro" id="IPR006047">
    <property type="entry name" value="GH13_cat_dom"/>
</dbReference>
<dbReference type="GO" id="GO:0004556">
    <property type="term" value="F:alpha-amylase activity"/>
    <property type="evidence" value="ECO:0007669"/>
    <property type="project" value="TreeGrafter"/>
</dbReference>
<dbReference type="OrthoDB" id="9805159at2"/>
<feature type="domain" description="Glycosyl hydrolase family 13 catalytic" evidence="5">
    <location>
        <begin position="11"/>
        <end position="414"/>
    </location>
</feature>
<dbReference type="FunFam" id="3.90.400.10:FF:000002">
    <property type="entry name" value="Sucrose isomerase"/>
    <property type="match status" value="1"/>
</dbReference>
<evidence type="ECO:0000313" key="7">
    <source>
        <dbReference type="Proteomes" id="UP000298615"/>
    </source>
</evidence>
<evidence type="ECO:0000256" key="3">
    <source>
        <dbReference type="ARBA" id="ARBA00023295"/>
    </source>
</evidence>
<sequence length="554" mass="64230">MNNFKEKVIYQIYPKSFKDTTGNGVGDLQGIVEKIPYLKELGVDMIWLNPIFPSPQRDNGYDVSDYTAINPLFGTMSEFEDLVKKLKAEGIGVMLDMVFNHTSTEHEWFQKALAGDKKYQDYYILRPLQAEGSLPTNWESKFSGPAWERFGETDLYYLHLFDVTQADLNWRNPEVRAEMHNILNFWLDKGVEGFRFDVMNLIGKDEELIDALPGQIDKLLYTDRPIAHTFIREMNQAAFGQRENIVTVGEMSSTTIEQGQLYSNPERDELTMIFSFHHLKVDYQDGQKWTKMPYDFMALKNILNDWQVGMSDGNGWNALFWNNHDQPRALNRFGDTGQYREKSAKMLGATIHLMRGTPYIYQGEEIGMLNPDYASITDFVDVESHNAYAELVANGMSEDEALMMIQEKSRDNSRSPMQWDTSLHAGFTEGTPWLQLGKTFEEINVAADLASETSVFKFYQQLIQLRKHYAVISEGEYVPHLMEHERIFSYIRQTDAEELIVWNNFYDQVEEIIIPSEYVVAGEVLLSNEDEQPAIDNDRYLLKPFETLVLYRRK</sequence>
<dbReference type="SUPFAM" id="SSF51445">
    <property type="entry name" value="(Trans)glycosidases"/>
    <property type="match status" value="1"/>
</dbReference>
<dbReference type="InterPro" id="IPR012769">
    <property type="entry name" value="Trehalose_TreC"/>
</dbReference>
<keyword evidence="3 6" id="KW-0326">Glycosidase</keyword>
<keyword evidence="7" id="KW-1185">Reference proteome</keyword>
<protein>
    <recommendedName>
        <fullName evidence="4">Alpha,alpha-phosphotrehalase</fullName>
        <ecNumber evidence="4">3.2.1.93</ecNumber>
    </recommendedName>
</protein>
<evidence type="ECO:0000256" key="2">
    <source>
        <dbReference type="ARBA" id="ARBA00022801"/>
    </source>
</evidence>
<dbReference type="SUPFAM" id="SSF51011">
    <property type="entry name" value="Glycosyl hydrolase domain"/>
    <property type="match status" value="1"/>
</dbReference>
<accession>A0A4D7CXW1</accession>
<dbReference type="Gene3D" id="3.20.20.80">
    <property type="entry name" value="Glycosidases"/>
    <property type="match status" value="1"/>
</dbReference>
<dbReference type="Proteomes" id="UP000298615">
    <property type="component" value="Chromosome"/>
</dbReference>
<dbReference type="InterPro" id="IPR013780">
    <property type="entry name" value="Glyco_hydro_b"/>
</dbReference>